<dbReference type="RefSeq" id="WP_192112853.1">
    <property type="nucleotide sequence ID" value="NZ_CAKSVL010000003.1"/>
</dbReference>
<keyword evidence="1" id="KW-0472">Membrane</keyword>
<feature type="signal peptide" evidence="2">
    <location>
        <begin position="1"/>
        <end position="27"/>
    </location>
</feature>
<dbReference type="NCBIfam" id="NF040783">
    <property type="entry name" value="DVU0150_fam"/>
    <property type="match status" value="1"/>
</dbReference>
<organism evidence="3">
    <name type="scientific">uncultured Desulfovibrio sp</name>
    <dbReference type="NCBI Taxonomy" id="167968"/>
    <lineage>
        <taxon>Bacteria</taxon>
        <taxon>Pseudomonadati</taxon>
        <taxon>Thermodesulfobacteriota</taxon>
        <taxon>Desulfovibrionia</taxon>
        <taxon>Desulfovibrionales</taxon>
        <taxon>Desulfovibrionaceae</taxon>
        <taxon>Desulfovibrio</taxon>
        <taxon>environmental samples</taxon>
    </lineage>
</organism>
<dbReference type="InterPro" id="IPR054622">
    <property type="entry name" value="DVU0150-like"/>
</dbReference>
<reference evidence="3" key="1">
    <citation type="submission" date="2016-04" db="EMBL/GenBank/DDBJ databases">
        <authorList>
            <person name="Evans L.H."/>
            <person name="Alamgir A."/>
            <person name="Owens N."/>
            <person name="Weber N.D."/>
            <person name="Virtaneva K."/>
            <person name="Barbian K."/>
            <person name="Babar A."/>
            <person name="Rosenke K."/>
        </authorList>
    </citation>
    <scope>NUCLEOTIDE SEQUENCE</scope>
    <source>
        <strain evidence="3">92-2</strain>
    </source>
</reference>
<evidence type="ECO:0000256" key="1">
    <source>
        <dbReference type="SAM" id="Phobius"/>
    </source>
</evidence>
<proteinExistence type="predicted"/>
<keyword evidence="1" id="KW-0812">Transmembrane</keyword>
<keyword evidence="1" id="KW-1133">Transmembrane helix</keyword>
<dbReference type="AlphaFoldDB" id="A0A212KD81"/>
<evidence type="ECO:0000256" key="2">
    <source>
        <dbReference type="SAM" id="SignalP"/>
    </source>
</evidence>
<feature type="transmembrane region" description="Helical" evidence="1">
    <location>
        <begin position="61"/>
        <end position="86"/>
    </location>
</feature>
<keyword evidence="2" id="KW-0732">Signal</keyword>
<name>A0A212KD81_9BACT</name>
<sequence length="101" mass="11157">MKRMQRLWTWLTGCALLVAALPGAALAAGGGKVANVVVVADTRKLDGILYWWAEMYNESHFFFAILTMAIIPVTGCILGWLADVVMTHIGIDLKHRELSEK</sequence>
<gene>
    <name evidence="3" type="ORF">KM92DES2_12758</name>
</gene>
<evidence type="ECO:0000313" key="3">
    <source>
        <dbReference type="EMBL" id="SBW09670.1"/>
    </source>
</evidence>
<feature type="chain" id="PRO_5012804077" evidence="2">
    <location>
        <begin position="28"/>
        <end position="101"/>
    </location>
</feature>
<protein>
    <submittedName>
        <fullName evidence="3">Uncharacterized protein</fullName>
    </submittedName>
</protein>
<accession>A0A212KD81</accession>
<dbReference type="EMBL" id="FLUP01000001">
    <property type="protein sequence ID" value="SBW09670.1"/>
    <property type="molecule type" value="Genomic_DNA"/>
</dbReference>